<dbReference type="Pfam" id="PF09419">
    <property type="entry name" value="PGP_phosphatase"/>
    <property type="match status" value="1"/>
</dbReference>
<dbReference type="Gene3D" id="3.40.50.1000">
    <property type="entry name" value="HAD superfamily/HAD-like"/>
    <property type="match status" value="1"/>
</dbReference>
<sequence length="257" mass="28838">MGQSFNLQGILQSFRVLTSPRLMVPNIVVRDIRDINFEQLHKAGIIAIAFDKDNCLTKPYGLELHPPFKDAWKSCRDVYKDQVVIVSNSAGTPDDKDGQQAQAIEHALQVNVLRHQEKKPSGGEELLKHFSGIKAGRIAIVGDRALTDVVFGNNYGMLTILTRDVITEEGDNPMALRIRRMEHRVLAFLDRMNIKAEPHPIPIDLHAVVLQSPPAPESKEEAKADLAAEERRKKENKEALEREAKLDRSNQATVRGE</sequence>
<evidence type="ECO:0000313" key="3">
    <source>
        <dbReference type="Proteomes" id="UP000078512"/>
    </source>
</evidence>
<protein>
    <submittedName>
        <fullName evidence="2">HAD-superfamily phosphatase</fullName>
    </submittedName>
</protein>
<dbReference type="Proteomes" id="UP000078512">
    <property type="component" value="Unassembled WGS sequence"/>
</dbReference>
<dbReference type="AlphaFoldDB" id="A0A197JVA7"/>
<dbReference type="NCBIfam" id="TIGR01662">
    <property type="entry name" value="HAD-SF-IIIA"/>
    <property type="match status" value="1"/>
</dbReference>
<dbReference type="PANTHER" id="PTHR19288:SF25">
    <property type="entry name" value="PHOSPHATIDYLGLYCEROPHOSPHATASE GEP4, MITOCHONDRIAL"/>
    <property type="match status" value="1"/>
</dbReference>
<dbReference type="EMBL" id="KV442042">
    <property type="protein sequence ID" value="OAQ29227.1"/>
    <property type="molecule type" value="Genomic_DNA"/>
</dbReference>
<accession>A0A197JVA7</accession>
<dbReference type="GO" id="GO:0008962">
    <property type="term" value="F:phosphatidylglycerophosphatase activity"/>
    <property type="evidence" value="ECO:0007669"/>
    <property type="project" value="InterPro"/>
</dbReference>
<name>A0A197JVA7_9FUNG</name>
<keyword evidence="3" id="KW-1185">Reference proteome</keyword>
<feature type="compositionally biased region" description="Basic and acidic residues" evidence="1">
    <location>
        <begin position="217"/>
        <end position="248"/>
    </location>
</feature>
<dbReference type="InterPro" id="IPR006549">
    <property type="entry name" value="HAD-SF_hydro_IIIA"/>
</dbReference>
<dbReference type="PANTHER" id="PTHR19288">
    <property type="entry name" value="4-NITROPHENYLPHOSPHATASE-RELATED"/>
    <property type="match status" value="1"/>
</dbReference>
<feature type="region of interest" description="Disordered" evidence="1">
    <location>
        <begin position="212"/>
        <end position="257"/>
    </location>
</feature>
<organism evidence="2 3">
    <name type="scientific">Linnemannia elongata AG-77</name>
    <dbReference type="NCBI Taxonomy" id="1314771"/>
    <lineage>
        <taxon>Eukaryota</taxon>
        <taxon>Fungi</taxon>
        <taxon>Fungi incertae sedis</taxon>
        <taxon>Mucoromycota</taxon>
        <taxon>Mortierellomycotina</taxon>
        <taxon>Mortierellomycetes</taxon>
        <taxon>Mortierellales</taxon>
        <taxon>Mortierellaceae</taxon>
        <taxon>Linnemannia</taxon>
    </lineage>
</organism>
<dbReference type="InterPro" id="IPR010021">
    <property type="entry name" value="PGPP1/Gep4"/>
</dbReference>
<evidence type="ECO:0000256" key="1">
    <source>
        <dbReference type="SAM" id="MobiDB-lite"/>
    </source>
</evidence>
<gene>
    <name evidence="2" type="ORF">K457DRAFT_75217</name>
</gene>
<dbReference type="InterPro" id="IPR027706">
    <property type="entry name" value="PGP_Pase"/>
</dbReference>
<evidence type="ECO:0000313" key="2">
    <source>
        <dbReference type="EMBL" id="OAQ29227.1"/>
    </source>
</evidence>
<proteinExistence type="predicted"/>
<dbReference type="GO" id="GO:0005737">
    <property type="term" value="C:cytoplasm"/>
    <property type="evidence" value="ECO:0007669"/>
    <property type="project" value="TreeGrafter"/>
</dbReference>
<reference evidence="2 3" key="1">
    <citation type="submission" date="2016-05" db="EMBL/GenBank/DDBJ databases">
        <title>Genome sequencing reveals origins of a unique bacterial endosymbiosis in the earliest lineages of terrestrial Fungi.</title>
        <authorList>
            <consortium name="DOE Joint Genome Institute"/>
            <person name="Uehling J."/>
            <person name="Gryganskyi A."/>
            <person name="Hameed K."/>
            <person name="Tschaplinski T."/>
            <person name="Misztal P."/>
            <person name="Wu S."/>
            <person name="Desiro A."/>
            <person name="Vande Pol N."/>
            <person name="Du Z.-Y."/>
            <person name="Zienkiewicz A."/>
            <person name="Zienkiewicz K."/>
            <person name="Morin E."/>
            <person name="Tisserant E."/>
            <person name="Splivallo R."/>
            <person name="Hainaut M."/>
            <person name="Henrissat B."/>
            <person name="Ohm R."/>
            <person name="Kuo A."/>
            <person name="Yan J."/>
            <person name="Lipzen A."/>
            <person name="Nolan M."/>
            <person name="Labutti K."/>
            <person name="Barry K."/>
            <person name="Goldstein A."/>
            <person name="Labbe J."/>
            <person name="Schadt C."/>
            <person name="Tuskan G."/>
            <person name="Grigoriev I."/>
            <person name="Martin F."/>
            <person name="Vilgalys R."/>
            <person name="Bonito G."/>
        </authorList>
    </citation>
    <scope>NUCLEOTIDE SEQUENCE [LARGE SCALE GENOMIC DNA]</scope>
    <source>
        <strain evidence="2 3">AG-77</strain>
    </source>
</reference>
<dbReference type="SUPFAM" id="SSF56784">
    <property type="entry name" value="HAD-like"/>
    <property type="match status" value="1"/>
</dbReference>
<dbReference type="OrthoDB" id="198652at2759"/>
<dbReference type="NCBIfam" id="TIGR01668">
    <property type="entry name" value="YqeG_hyp_ppase"/>
    <property type="match status" value="1"/>
</dbReference>
<dbReference type="STRING" id="1314771.A0A197JVA7"/>
<dbReference type="InterPro" id="IPR023214">
    <property type="entry name" value="HAD_sf"/>
</dbReference>
<dbReference type="InterPro" id="IPR036412">
    <property type="entry name" value="HAD-like_sf"/>
</dbReference>